<proteinExistence type="predicted"/>
<dbReference type="HOGENOM" id="CLU_2500341_0_0_1"/>
<evidence type="ECO:0000313" key="3">
    <source>
        <dbReference type="Proteomes" id="UP000000304"/>
    </source>
</evidence>
<keyword evidence="3" id="KW-1185">Reference proteome</keyword>
<sequence length="86" mass="9446">MDMEAKNSTKEDEAVGKLAQSPIHPHGGTRWPSDWTLSGASCDILPLDGHYPTNSNETRLSKETLSRMSSSGARYLVNVKLKCLDI</sequence>
<feature type="compositionally biased region" description="Basic and acidic residues" evidence="1">
    <location>
        <begin position="1"/>
        <end position="15"/>
    </location>
</feature>
<dbReference type="AlphaFoldDB" id="B4NSL7"/>
<protein>
    <submittedName>
        <fullName evidence="2">GD15217</fullName>
    </submittedName>
</protein>
<reference evidence="2 3" key="1">
    <citation type="journal article" date="2007" name="Nature">
        <title>Evolution of genes and genomes on the Drosophila phylogeny.</title>
        <authorList>
            <consortium name="Drosophila 12 Genomes Consortium"/>
            <person name="Clark A.G."/>
            <person name="Eisen M.B."/>
            <person name="Smith D.R."/>
            <person name="Bergman C.M."/>
            <person name="Oliver B."/>
            <person name="Markow T.A."/>
            <person name="Kaufman T.C."/>
            <person name="Kellis M."/>
            <person name="Gelbart W."/>
            <person name="Iyer V.N."/>
            <person name="Pollard D.A."/>
            <person name="Sackton T.B."/>
            <person name="Larracuente A.M."/>
            <person name="Singh N.D."/>
            <person name="Abad J.P."/>
            <person name="Abt D.N."/>
            <person name="Adryan B."/>
            <person name="Aguade M."/>
            <person name="Akashi H."/>
            <person name="Anderson W.W."/>
            <person name="Aquadro C.F."/>
            <person name="Ardell D.H."/>
            <person name="Arguello R."/>
            <person name="Artieri C.G."/>
            <person name="Barbash D.A."/>
            <person name="Barker D."/>
            <person name="Barsanti P."/>
            <person name="Batterham P."/>
            <person name="Batzoglou S."/>
            <person name="Begun D."/>
            <person name="Bhutkar A."/>
            <person name="Blanco E."/>
            <person name="Bosak S.A."/>
            <person name="Bradley R.K."/>
            <person name="Brand A.D."/>
            <person name="Brent M.R."/>
            <person name="Brooks A.N."/>
            <person name="Brown R.H."/>
            <person name="Butlin R.K."/>
            <person name="Caggese C."/>
            <person name="Calvi B.R."/>
            <person name="Bernardo de Carvalho A."/>
            <person name="Caspi A."/>
            <person name="Castrezana S."/>
            <person name="Celniker S.E."/>
            <person name="Chang J.L."/>
            <person name="Chapple C."/>
            <person name="Chatterji S."/>
            <person name="Chinwalla A."/>
            <person name="Civetta A."/>
            <person name="Clifton S.W."/>
            <person name="Comeron J.M."/>
            <person name="Costello J.C."/>
            <person name="Coyne J.A."/>
            <person name="Daub J."/>
            <person name="David R.G."/>
            <person name="Delcher A.L."/>
            <person name="Delehaunty K."/>
            <person name="Do C.B."/>
            <person name="Ebling H."/>
            <person name="Edwards K."/>
            <person name="Eickbush T."/>
            <person name="Evans J.D."/>
            <person name="Filipski A."/>
            <person name="Findeiss S."/>
            <person name="Freyhult E."/>
            <person name="Fulton L."/>
            <person name="Fulton R."/>
            <person name="Garcia A.C."/>
            <person name="Gardiner A."/>
            <person name="Garfield D.A."/>
            <person name="Garvin B.E."/>
            <person name="Gibson G."/>
            <person name="Gilbert D."/>
            <person name="Gnerre S."/>
            <person name="Godfrey J."/>
            <person name="Good R."/>
            <person name="Gotea V."/>
            <person name="Gravely B."/>
            <person name="Greenberg A.J."/>
            <person name="Griffiths-Jones S."/>
            <person name="Gross S."/>
            <person name="Guigo R."/>
            <person name="Gustafson E.A."/>
            <person name="Haerty W."/>
            <person name="Hahn M.W."/>
            <person name="Halligan D.L."/>
            <person name="Halpern A.L."/>
            <person name="Halter G.M."/>
            <person name="Han M.V."/>
            <person name="Heger A."/>
            <person name="Hillier L."/>
            <person name="Hinrichs A.S."/>
            <person name="Holmes I."/>
            <person name="Hoskins R.A."/>
            <person name="Hubisz M.J."/>
            <person name="Hultmark D."/>
            <person name="Huntley M.A."/>
            <person name="Jaffe D.B."/>
            <person name="Jagadeeshan S."/>
            <person name="Jeck W.R."/>
            <person name="Johnson J."/>
            <person name="Jones C.D."/>
            <person name="Jordan W.C."/>
            <person name="Karpen G.H."/>
            <person name="Kataoka E."/>
            <person name="Keightley P.D."/>
            <person name="Kheradpour P."/>
            <person name="Kirkness E.F."/>
            <person name="Koerich L.B."/>
            <person name="Kristiansen K."/>
            <person name="Kudrna D."/>
            <person name="Kulathinal R.J."/>
            <person name="Kumar S."/>
            <person name="Kwok R."/>
            <person name="Lander E."/>
            <person name="Langley C.H."/>
            <person name="Lapoint R."/>
            <person name="Lazzaro B.P."/>
            <person name="Lee S.J."/>
            <person name="Levesque L."/>
            <person name="Li R."/>
            <person name="Lin C.F."/>
            <person name="Lin M.F."/>
            <person name="Lindblad-Toh K."/>
            <person name="Llopart A."/>
            <person name="Long M."/>
            <person name="Low L."/>
            <person name="Lozovsky E."/>
            <person name="Lu J."/>
            <person name="Luo M."/>
            <person name="Machado C.A."/>
            <person name="Makalowski W."/>
            <person name="Marzo M."/>
            <person name="Matsuda M."/>
            <person name="Matzkin L."/>
            <person name="McAllister B."/>
            <person name="McBride C.S."/>
            <person name="McKernan B."/>
            <person name="McKernan K."/>
            <person name="Mendez-Lago M."/>
            <person name="Minx P."/>
            <person name="Mollenhauer M.U."/>
            <person name="Montooth K."/>
            <person name="Mount S.M."/>
            <person name="Mu X."/>
            <person name="Myers E."/>
            <person name="Negre B."/>
            <person name="Newfeld S."/>
            <person name="Nielsen R."/>
            <person name="Noor M.A."/>
            <person name="O'Grady P."/>
            <person name="Pachter L."/>
            <person name="Papaceit M."/>
            <person name="Parisi M.J."/>
            <person name="Parisi M."/>
            <person name="Parts L."/>
            <person name="Pedersen J.S."/>
            <person name="Pesole G."/>
            <person name="Phillippy A.M."/>
            <person name="Ponting C.P."/>
            <person name="Pop M."/>
            <person name="Porcelli D."/>
            <person name="Powell J.R."/>
            <person name="Prohaska S."/>
            <person name="Pruitt K."/>
            <person name="Puig M."/>
            <person name="Quesneville H."/>
            <person name="Ram K.R."/>
            <person name="Rand D."/>
            <person name="Rasmussen M.D."/>
            <person name="Reed L.K."/>
            <person name="Reenan R."/>
            <person name="Reily A."/>
            <person name="Remington K.A."/>
            <person name="Rieger T.T."/>
            <person name="Ritchie M.G."/>
            <person name="Robin C."/>
            <person name="Rogers Y.H."/>
            <person name="Rohde C."/>
            <person name="Rozas J."/>
            <person name="Rubenfield M.J."/>
            <person name="Ruiz A."/>
            <person name="Russo S."/>
            <person name="Salzberg S.L."/>
            <person name="Sanchez-Gracia A."/>
            <person name="Saranga D.J."/>
            <person name="Sato H."/>
            <person name="Schaeffer S.W."/>
            <person name="Schatz M.C."/>
            <person name="Schlenke T."/>
            <person name="Schwartz R."/>
            <person name="Segarra C."/>
            <person name="Singh R.S."/>
            <person name="Sirot L."/>
            <person name="Sirota M."/>
            <person name="Sisneros N.B."/>
            <person name="Smith C.D."/>
            <person name="Smith T.F."/>
            <person name="Spieth J."/>
            <person name="Stage D.E."/>
            <person name="Stark A."/>
            <person name="Stephan W."/>
            <person name="Strausberg R.L."/>
            <person name="Strempel S."/>
            <person name="Sturgill D."/>
            <person name="Sutton G."/>
            <person name="Sutton G.G."/>
            <person name="Tao W."/>
            <person name="Teichmann S."/>
            <person name="Tobari Y.N."/>
            <person name="Tomimura Y."/>
            <person name="Tsolas J.M."/>
            <person name="Valente V.L."/>
            <person name="Venter E."/>
            <person name="Venter J.C."/>
            <person name="Vicario S."/>
            <person name="Vieira F.G."/>
            <person name="Vilella A.J."/>
            <person name="Villasante A."/>
            <person name="Walenz B."/>
            <person name="Wang J."/>
            <person name="Wasserman M."/>
            <person name="Watts T."/>
            <person name="Wilson D."/>
            <person name="Wilson R.K."/>
            <person name="Wing R.A."/>
            <person name="Wolfner M.F."/>
            <person name="Wong A."/>
            <person name="Wong G.K."/>
            <person name="Wu C.I."/>
            <person name="Wu G."/>
            <person name="Yamamoto D."/>
            <person name="Yang H.P."/>
            <person name="Yang S.P."/>
            <person name="Yorke J.A."/>
            <person name="Yoshida K."/>
            <person name="Zdobnov E."/>
            <person name="Zhang P."/>
            <person name="Zhang Y."/>
            <person name="Zimin A.V."/>
            <person name="Baldwin J."/>
            <person name="Abdouelleil A."/>
            <person name="Abdulkadir J."/>
            <person name="Abebe A."/>
            <person name="Abera B."/>
            <person name="Abreu J."/>
            <person name="Acer S.C."/>
            <person name="Aftuck L."/>
            <person name="Alexander A."/>
            <person name="An P."/>
            <person name="Anderson E."/>
            <person name="Anderson S."/>
            <person name="Arachi H."/>
            <person name="Azer M."/>
            <person name="Bachantsang P."/>
            <person name="Barry A."/>
            <person name="Bayul T."/>
            <person name="Berlin A."/>
            <person name="Bessette D."/>
            <person name="Bloom T."/>
            <person name="Blye J."/>
            <person name="Boguslavskiy L."/>
            <person name="Bonnet C."/>
            <person name="Boukhgalter B."/>
            <person name="Bourzgui I."/>
            <person name="Brown A."/>
            <person name="Cahill P."/>
            <person name="Channer S."/>
            <person name="Cheshatsang Y."/>
            <person name="Chuda L."/>
            <person name="Citroen M."/>
            <person name="Collymore A."/>
            <person name="Cooke P."/>
            <person name="Costello M."/>
            <person name="D'Aco K."/>
            <person name="Daza R."/>
            <person name="De Haan G."/>
            <person name="DeGray S."/>
            <person name="DeMaso C."/>
            <person name="Dhargay N."/>
            <person name="Dooley K."/>
            <person name="Dooley E."/>
            <person name="Doricent M."/>
            <person name="Dorje P."/>
            <person name="Dorjee K."/>
            <person name="Dupes A."/>
            <person name="Elong R."/>
            <person name="Falk J."/>
            <person name="Farina A."/>
            <person name="Faro S."/>
            <person name="Ferguson D."/>
            <person name="Fisher S."/>
            <person name="Foley C.D."/>
            <person name="Franke A."/>
            <person name="Friedrich D."/>
            <person name="Gadbois L."/>
            <person name="Gearin G."/>
            <person name="Gearin C.R."/>
            <person name="Giannoukos G."/>
            <person name="Goode T."/>
            <person name="Graham J."/>
            <person name="Grandbois E."/>
            <person name="Grewal S."/>
            <person name="Gyaltsen K."/>
            <person name="Hafez N."/>
            <person name="Hagos B."/>
            <person name="Hall J."/>
            <person name="Henson C."/>
            <person name="Hollinger A."/>
            <person name="Honan T."/>
            <person name="Huard M.D."/>
            <person name="Hughes L."/>
            <person name="Hurhula B."/>
            <person name="Husby M.E."/>
            <person name="Kamat A."/>
            <person name="Kanga B."/>
            <person name="Kashin S."/>
            <person name="Khazanovich D."/>
            <person name="Kisner P."/>
            <person name="Lance K."/>
            <person name="Lara M."/>
            <person name="Lee W."/>
            <person name="Lennon N."/>
            <person name="Letendre F."/>
            <person name="LeVine R."/>
            <person name="Lipovsky A."/>
            <person name="Liu X."/>
            <person name="Liu J."/>
            <person name="Liu S."/>
            <person name="Lokyitsang T."/>
            <person name="Lokyitsang Y."/>
            <person name="Lubonja R."/>
            <person name="Lui A."/>
            <person name="MacDonald P."/>
            <person name="Magnisalis V."/>
            <person name="Maru K."/>
            <person name="Matthews C."/>
            <person name="McCusker W."/>
            <person name="McDonough S."/>
            <person name="Mehta T."/>
            <person name="Meldrim J."/>
            <person name="Meneus L."/>
            <person name="Mihai O."/>
            <person name="Mihalev A."/>
            <person name="Mihova T."/>
            <person name="Mittelman R."/>
            <person name="Mlenga V."/>
            <person name="Montmayeur A."/>
            <person name="Mulrain L."/>
            <person name="Navidi A."/>
            <person name="Naylor J."/>
            <person name="Negash T."/>
            <person name="Nguyen T."/>
            <person name="Nguyen N."/>
            <person name="Nicol R."/>
            <person name="Norbu C."/>
            <person name="Norbu N."/>
            <person name="Novod N."/>
            <person name="O'Neill B."/>
            <person name="Osman S."/>
            <person name="Markiewicz E."/>
            <person name="Oyono O.L."/>
            <person name="Patti C."/>
            <person name="Phunkhang P."/>
            <person name="Pierre F."/>
            <person name="Priest M."/>
            <person name="Raghuraman S."/>
            <person name="Rege F."/>
            <person name="Reyes R."/>
            <person name="Rise C."/>
            <person name="Rogov P."/>
            <person name="Ross K."/>
            <person name="Ryan E."/>
            <person name="Settipalli S."/>
            <person name="Shea T."/>
            <person name="Sherpa N."/>
            <person name="Shi L."/>
            <person name="Shih D."/>
            <person name="Sparrow T."/>
            <person name="Spaulding J."/>
            <person name="Stalker J."/>
            <person name="Stange-Thomann N."/>
            <person name="Stavropoulos S."/>
            <person name="Stone C."/>
            <person name="Strader C."/>
            <person name="Tesfaye S."/>
            <person name="Thomson T."/>
            <person name="Thoulutsang Y."/>
            <person name="Thoulutsang D."/>
            <person name="Topham K."/>
            <person name="Topping I."/>
            <person name="Tsamla T."/>
            <person name="Vassiliev H."/>
            <person name="Vo A."/>
            <person name="Wangchuk T."/>
            <person name="Wangdi T."/>
            <person name="Weiand M."/>
            <person name="Wilkinson J."/>
            <person name="Wilson A."/>
            <person name="Yadav S."/>
            <person name="Young G."/>
            <person name="Yu Q."/>
            <person name="Zembek L."/>
            <person name="Zhong D."/>
            <person name="Zimmer A."/>
            <person name="Zwirko Z."/>
            <person name="Jaffe D.B."/>
            <person name="Alvarez P."/>
            <person name="Brockman W."/>
            <person name="Butler J."/>
            <person name="Chin C."/>
            <person name="Gnerre S."/>
            <person name="Grabherr M."/>
            <person name="Kleber M."/>
            <person name="Mauceli E."/>
            <person name="MacCallum I."/>
        </authorList>
    </citation>
    <scope>NUCLEOTIDE SEQUENCE [LARGE SCALE GENOMIC DNA]</scope>
    <source>
        <strain evidence="3">white501</strain>
    </source>
</reference>
<gene>
    <name evidence="2" type="primary">Dsim\GD15217</name>
    <name evidence="2" type="ORF">Dsim_GD15217</name>
</gene>
<evidence type="ECO:0000313" key="2">
    <source>
        <dbReference type="EMBL" id="EDX15595.1"/>
    </source>
</evidence>
<feature type="region of interest" description="Disordered" evidence="1">
    <location>
        <begin position="1"/>
        <end position="32"/>
    </location>
</feature>
<dbReference type="EMBL" id="CH982331">
    <property type="protein sequence ID" value="EDX15595.1"/>
    <property type="molecule type" value="Genomic_DNA"/>
</dbReference>
<organism evidence="2 3">
    <name type="scientific">Drosophila simulans</name>
    <name type="common">Fruit fly</name>
    <dbReference type="NCBI Taxonomy" id="7240"/>
    <lineage>
        <taxon>Eukaryota</taxon>
        <taxon>Metazoa</taxon>
        <taxon>Ecdysozoa</taxon>
        <taxon>Arthropoda</taxon>
        <taxon>Hexapoda</taxon>
        <taxon>Insecta</taxon>
        <taxon>Pterygota</taxon>
        <taxon>Neoptera</taxon>
        <taxon>Endopterygota</taxon>
        <taxon>Diptera</taxon>
        <taxon>Brachycera</taxon>
        <taxon>Muscomorpha</taxon>
        <taxon>Ephydroidea</taxon>
        <taxon>Drosophilidae</taxon>
        <taxon>Drosophila</taxon>
        <taxon>Sophophora</taxon>
    </lineage>
</organism>
<evidence type="ECO:0000256" key="1">
    <source>
        <dbReference type="SAM" id="MobiDB-lite"/>
    </source>
</evidence>
<name>B4NSL7_DROSI</name>
<accession>B4NSL7</accession>
<dbReference type="Proteomes" id="UP000000304">
    <property type="component" value="Unassembled WGS sequence"/>
</dbReference>